<name>A0A4Y9Y1V6_9AGAM</name>
<evidence type="ECO:0000256" key="1">
    <source>
        <dbReference type="SAM" id="MobiDB-lite"/>
    </source>
</evidence>
<feature type="region of interest" description="Disordered" evidence="1">
    <location>
        <begin position="167"/>
        <end position="186"/>
    </location>
</feature>
<accession>A0A4Y9Y1V6</accession>
<dbReference type="PANTHER" id="PTHR35204:SF1">
    <property type="entry name" value="ENTEROTOXIN"/>
    <property type="match status" value="1"/>
</dbReference>
<feature type="region of interest" description="Disordered" evidence="1">
    <location>
        <begin position="213"/>
        <end position="245"/>
    </location>
</feature>
<evidence type="ECO:0000313" key="2">
    <source>
        <dbReference type="EMBL" id="TFY56436.1"/>
    </source>
</evidence>
<gene>
    <name evidence="2" type="ORF">EVG20_g8924</name>
</gene>
<dbReference type="AlphaFoldDB" id="A0A4Y9Y1V6"/>
<dbReference type="EMBL" id="SEOQ01000828">
    <property type="protein sequence ID" value="TFY56436.1"/>
    <property type="molecule type" value="Genomic_DNA"/>
</dbReference>
<dbReference type="Proteomes" id="UP000298327">
    <property type="component" value="Unassembled WGS sequence"/>
</dbReference>
<feature type="compositionally biased region" description="Low complexity" evidence="1">
    <location>
        <begin position="174"/>
        <end position="186"/>
    </location>
</feature>
<comment type="caution">
    <text evidence="2">The sequence shown here is derived from an EMBL/GenBank/DDBJ whole genome shotgun (WGS) entry which is preliminary data.</text>
</comment>
<reference evidence="2 3" key="1">
    <citation type="submission" date="2019-02" db="EMBL/GenBank/DDBJ databases">
        <title>Genome sequencing of the rare red list fungi Dentipellis fragilis.</title>
        <authorList>
            <person name="Buettner E."/>
            <person name="Kellner H."/>
        </authorList>
    </citation>
    <scope>NUCLEOTIDE SEQUENCE [LARGE SCALE GENOMIC DNA]</scope>
    <source>
        <strain evidence="2 3">DSM 105465</strain>
    </source>
</reference>
<evidence type="ECO:0000313" key="3">
    <source>
        <dbReference type="Proteomes" id="UP000298327"/>
    </source>
</evidence>
<dbReference type="PANTHER" id="PTHR35204">
    <property type="entry name" value="YALI0A21131P"/>
    <property type="match status" value="1"/>
</dbReference>
<protein>
    <submittedName>
        <fullName evidence="2">Uncharacterized protein</fullName>
    </submittedName>
</protein>
<organism evidence="2 3">
    <name type="scientific">Dentipellis fragilis</name>
    <dbReference type="NCBI Taxonomy" id="205917"/>
    <lineage>
        <taxon>Eukaryota</taxon>
        <taxon>Fungi</taxon>
        <taxon>Dikarya</taxon>
        <taxon>Basidiomycota</taxon>
        <taxon>Agaricomycotina</taxon>
        <taxon>Agaricomycetes</taxon>
        <taxon>Russulales</taxon>
        <taxon>Hericiaceae</taxon>
        <taxon>Dentipellis</taxon>
    </lineage>
</organism>
<dbReference type="STRING" id="205917.A0A4Y9Y1V6"/>
<dbReference type="OrthoDB" id="10261782at2759"/>
<sequence length="245" mass="27083">MRHLLETDEFHNTTERASMVRAQLLIALAPYVVVDAVPAPGTSPTANTSWAAPIVHYCSGTQTSLIRDELFTKQEQQIRDAVDGTLHEICRVLTKMWVGAFAIEEASEREVQSALQDWRELLGGLMAWLDWSDWTRCNPACGPDSICYIPTWPFYLDKDRDDMTPRYAFGTGVSRPRSTTPHRSPTTRCLDLDLDLTPLDRLSILRSSAASRPADVPLTSPTPDPCNPAGADASGLLPWGSRLSG</sequence>
<proteinExistence type="predicted"/>
<dbReference type="InterPro" id="IPR038921">
    <property type="entry name" value="YOR389W-like"/>
</dbReference>
<keyword evidence="3" id="KW-1185">Reference proteome</keyword>